<feature type="domain" description="DUF6440" evidence="2">
    <location>
        <begin position="36"/>
        <end position="76"/>
    </location>
</feature>
<dbReference type="AlphaFoldDB" id="A0A256LD37"/>
<dbReference type="Proteomes" id="UP000216316">
    <property type="component" value="Unassembled WGS sequence"/>
</dbReference>
<dbReference type="RefSeq" id="WP_094521823.1">
    <property type="nucleotide sequence ID" value="NZ_NGNV01000044.1"/>
</dbReference>
<feature type="chain" id="PRO_5013282152" description="DUF6440 domain-containing protein" evidence="1">
    <location>
        <begin position="25"/>
        <end position="81"/>
    </location>
</feature>
<dbReference type="Pfam" id="PF20037">
    <property type="entry name" value="DUF6440"/>
    <property type="match status" value="1"/>
</dbReference>
<protein>
    <recommendedName>
        <fullName evidence="2">DUF6440 domain-containing protein</fullName>
    </recommendedName>
</protein>
<evidence type="ECO:0000259" key="2">
    <source>
        <dbReference type="Pfam" id="PF20037"/>
    </source>
</evidence>
<dbReference type="EMBL" id="NGNV01000044">
    <property type="protein sequence ID" value="OYR87356.1"/>
    <property type="molecule type" value="Genomic_DNA"/>
</dbReference>
<evidence type="ECO:0000313" key="4">
    <source>
        <dbReference type="EMBL" id="OYR90976.1"/>
    </source>
</evidence>
<gene>
    <name evidence="3" type="ORF">CBF53_07860</name>
    <name evidence="4" type="ORF">CBF70_07300</name>
</gene>
<evidence type="ECO:0000313" key="6">
    <source>
        <dbReference type="Proteomes" id="UP000216316"/>
    </source>
</evidence>
<dbReference type="InterPro" id="IPR045515">
    <property type="entry name" value="DUF6440"/>
</dbReference>
<dbReference type="PROSITE" id="PS51257">
    <property type="entry name" value="PROKAR_LIPOPROTEIN"/>
    <property type="match status" value="1"/>
</dbReference>
<sequence>MKGKVALLVLGVGLLATGCGSAQADGPENISFDDGENSIVVDNETGVEYIKTEIITKKGWYYTYCPRFDKDGKPMIYKKGK</sequence>
<feature type="signal peptide" evidence="1">
    <location>
        <begin position="1"/>
        <end position="24"/>
    </location>
</feature>
<dbReference type="EMBL" id="NGNX01000033">
    <property type="protein sequence ID" value="OYR90976.1"/>
    <property type="molecule type" value="Genomic_DNA"/>
</dbReference>
<evidence type="ECO:0000313" key="5">
    <source>
        <dbReference type="Proteomes" id="UP000215828"/>
    </source>
</evidence>
<evidence type="ECO:0000256" key="1">
    <source>
        <dbReference type="SAM" id="SignalP"/>
    </source>
</evidence>
<reference evidence="4 5" key="1">
    <citation type="submission" date="2017-04" db="EMBL/GenBank/DDBJ databases">
        <authorList>
            <person name="Afonso C.L."/>
            <person name="Miller P.J."/>
            <person name="Scott M.A."/>
            <person name="Spackman E."/>
            <person name="Goraichik I."/>
            <person name="Dimitrov K.M."/>
            <person name="Suarez D.L."/>
            <person name="Swayne D.E."/>
        </authorList>
    </citation>
    <scope>NUCLEOTIDE SEQUENCE [LARGE SCALE GENOMIC DNA]</scope>
    <source>
        <strain evidence="4 5">609q</strain>
    </source>
</reference>
<comment type="caution">
    <text evidence="4">The sequence shown here is derived from an EMBL/GenBank/DDBJ whole genome shotgun (WGS) entry which is preliminary data.</text>
</comment>
<accession>A0A256LD37</accession>
<keyword evidence="6" id="KW-1185">Reference proteome</keyword>
<keyword evidence="1" id="KW-0732">Signal</keyword>
<proteinExistence type="predicted"/>
<name>A0A256LD37_9LACO</name>
<dbReference type="Proteomes" id="UP000215828">
    <property type="component" value="Unassembled WGS sequence"/>
</dbReference>
<evidence type="ECO:0000313" key="3">
    <source>
        <dbReference type="EMBL" id="OYR87356.1"/>
    </source>
</evidence>
<reference evidence="3 6" key="2">
    <citation type="submission" date="2017-05" db="EMBL/GenBank/DDBJ databases">
        <authorList>
            <person name="Lin X.B."/>
            <person name="Stothard P."/>
            <person name="Tasseva G."/>
            <person name="Walter J."/>
        </authorList>
    </citation>
    <scope>NUCLEOTIDE SEQUENCE [LARGE SCALE GENOMIC DNA]</scope>
    <source>
        <strain evidence="3 6">609u</strain>
    </source>
</reference>
<reference evidence="5 6" key="3">
    <citation type="submission" date="2017-09" db="EMBL/GenBank/DDBJ databases">
        <title>Tripartite evolution among Lactobacillus johnsonii, Lactobacillus taiwanensis, Lactobacillus reuteri and their rodent host.</title>
        <authorList>
            <person name="Wang T."/>
            <person name="Knowles S."/>
            <person name="Cheng C."/>
        </authorList>
    </citation>
    <scope>NUCLEOTIDE SEQUENCE [LARGE SCALE GENOMIC DNA]</scope>
    <source>
        <strain evidence="4 5">609q</strain>
        <strain evidence="3 6">609u</strain>
    </source>
</reference>
<organism evidence="4 5">
    <name type="scientific">Lactobacillus taiwanensis</name>
    <dbReference type="NCBI Taxonomy" id="508451"/>
    <lineage>
        <taxon>Bacteria</taxon>
        <taxon>Bacillati</taxon>
        <taxon>Bacillota</taxon>
        <taxon>Bacilli</taxon>
        <taxon>Lactobacillales</taxon>
        <taxon>Lactobacillaceae</taxon>
        <taxon>Lactobacillus</taxon>
    </lineage>
</organism>